<evidence type="ECO:0000313" key="3">
    <source>
        <dbReference type="Proteomes" id="UP000299102"/>
    </source>
</evidence>
<gene>
    <name evidence="2" type="ORF">EVAR_103524_1</name>
</gene>
<accession>A0A4C1YSI1</accession>
<sequence length="202" mass="22306">MLAKRRDWRARRHLSCGPERASTLTIPPFIYLIAVESKDLRENEIVEIVLGRAPSVRRPPRDGHGRRGAAANRPRPGHRGRDDTSLFTPSRRRLGRARAFANAIRQLTESSVSAYLDLVVASAGRTTVPAAARRLAQRRPAALARCDTAVDFFDTTAIPCDLVAAEVSNHQATSAHDDRVHLAVRYRGDGAVGRLLRLGHRV</sequence>
<name>A0A4C1YSI1_EUMVA</name>
<reference evidence="2 3" key="1">
    <citation type="journal article" date="2019" name="Commun. Biol.">
        <title>The bagworm genome reveals a unique fibroin gene that provides high tensile strength.</title>
        <authorList>
            <person name="Kono N."/>
            <person name="Nakamura H."/>
            <person name="Ohtoshi R."/>
            <person name="Tomita M."/>
            <person name="Numata K."/>
            <person name="Arakawa K."/>
        </authorList>
    </citation>
    <scope>NUCLEOTIDE SEQUENCE [LARGE SCALE GENOMIC DNA]</scope>
</reference>
<organism evidence="2 3">
    <name type="scientific">Eumeta variegata</name>
    <name type="common">Bagworm moth</name>
    <name type="synonym">Eumeta japonica</name>
    <dbReference type="NCBI Taxonomy" id="151549"/>
    <lineage>
        <taxon>Eukaryota</taxon>
        <taxon>Metazoa</taxon>
        <taxon>Ecdysozoa</taxon>
        <taxon>Arthropoda</taxon>
        <taxon>Hexapoda</taxon>
        <taxon>Insecta</taxon>
        <taxon>Pterygota</taxon>
        <taxon>Neoptera</taxon>
        <taxon>Endopterygota</taxon>
        <taxon>Lepidoptera</taxon>
        <taxon>Glossata</taxon>
        <taxon>Ditrysia</taxon>
        <taxon>Tineoidea</taxon>
        <taxon>Psychidae</taxon>
        <taxon>Oiketicinae</taxon>
        <taxon>Eumeta</taxon>
    </lineage>
</organism>
<dbReference type="AlphaFoldDB" id="A0A4C1YSI1"/>
<evidence type="ECO:0000313" key="2">
    <source>
        <dbReference type="EMBL" id="GBP79098.1"/>
    </source>
</evidence>
<proteinExistence type="predicted"/>
<feature type="region of interest" description="Disordered" evidence="1">
    <location>
        <begin position="55"/>
        <end position="88"/>
    </location>
</feature>
<dbReference type="Proteomes" id="UP000299102">
    <property type="component" value="Unassembled WGS sequence"/>
</dbReference>
<evidence type="ECO:0000256" key="1">
    <source>
        <dbReference type="SAM" id="MobiDB-lite"/>
    </source>
</evidence>
<comment type="caution">
    <text evidence="2">The sequence shown here is derived from an EMBL/GenBank/DDBJ whole genome shotgun (WGS) entry which is preliminary data.</text>
</comment>
<protein>
    <submittedName>
        <fullName evidence="2">Uncharacterized protein</fullName>
    </submittedName>
</protein>
<dbReference type="EMBL" id="BGZK01001400">
    <property type="protein sequence ID" value="GBP79098.1"/>
    <property type="molecule type" value="Genomic_DNA"/>
</dbReference>
<keyword evidence="3" id="KW-1185">Reference proteome</keyword>